<dbReference type="SMART" id="SM01321">
    <property type="entry name" value="Y1_Tnp"/>
    <property type="match status" value="1"/>
</dbReference>
<sequence>MYEYRRLTVEQRAEVVRERLARGYPPHQPPHPIRDQVCYLITAACYEHRALMKAEARRQQLLDLLFERFTDCGVELRGWVVLPNHYHLLVYLGGEDCSSLGEGRERVGGGEFDSYQRIGKVIRVIHGALARSWNSADGTAGRKVWCRYSDRVIRSERHYYTTLNYIHYNPVKHGWSVSPYDWSGGSIHWYLAEKGREWLRDSWVRYPVKDYGKDWDEVSDAD</sequence>
<dbReference type="InterPro" id="IPR052715">
    <property type="entry name" value="RAYT_transposase"/>
</dbReference>
<reference evidence="2" key="1">
    <citation type="submission" date="2012-04" db="EMBL/GenBank/DDBJ databases">
        <authorList>
            <person name="Borisov I.G."/>
            <person name="Ivanikova N.V."/>
            <person name="Pinevich A.V."/>
        </authorList>
    </citation>
    <scope>NUCLEOTIDE SEQUENCE</scope>
    <source>
        <strain evidence="2">CALU 1027</strain>
    </source>
</reference>
<organism evidence="2 3">
    <name type="scientific">Prochlorothrix hollandica PCC 9006 = CALU 1027</name>
    <dbReference type="NCBI Taxonomy" id="317619"/>
    <lineage>
        <taxon>Bacteria</taxon>
        <taxon>Bacillati</taxon>
        <taxon>Cyanobacteriota</taxon>
        <taxon>Cyanophyceae</taxon>
        <taxon>Prochlorotrichales</taxon>
        <taxon>Prochlorotrichaceae</taxon>
        <taxon>Prochlorothrix</taxon>
    </lineage>
</organism>
<protein>
    <submittedName>
        <fullName evidence="2">Transposase</fullName>
    </submittedName>
</protein>
<dbReference type="eggNOG" id="COG1943">
    <property type="taxonomic scope" value="Bacteria"/>
</dbReference>
<dbReference type="PANTHER" id="PTHR36966">
    <property type="entry name" value="REP-ASSOCIATED TYROSINE TRANSPOSASE"/>
    <property type="match status" value="1"/>
</dbReference>
<gene>
    <name evidence="2" type="ORF">PROH_10415</name>
</gene>
<dbReference type="Proteomes" id="UP000034681">
    <property type="component" value="Unassembled WGS sequence"/>
</dbReference>
<accession>A0A0M2PYH3</accession>
<dbReference type="GO" id="GO:0006313">
    <property type="term" value="P:DNA transposition"/>
    <property type="evidence" value="ECO:0007669"/>
    <property type="project" value="InterPro"/>
</dbReference>
<proteinExistence type="predicted"/>
<keyword evidence="3" id="KW-1185">Reference proteome</keyword>
<dbReference type="InterPro" id="IPR002686">
    <property type="entry name" value="Transposase_17"/>
</dbReference>
<dbReference type="PANTHER" id="PTHR36966:SF1">
    <property type="entry name" value="REP-ASSOCIATED TYROSINE TRANSPOSASE"/>
    <property type="match status" value="1"/>
</dbReference>
<dbReference type="AlphaFoldDB" id="A0A0M2PYH3"/>
<dbReference type="EMBL" id="AJTX02000004">
    <property type="protein sequence ID" value="KKJ00133.1"/>
    <property type="molecule type" value="Genomic_DNA"/>
</dbReference>
<dbReference type="SUPFAM" id="SSF143422">
    <property type="entry name" value="Transposase IS200-like"/>
    <property type="match status" value="1"/>
</dbReference>
<feature type="domain" description="Transposase IS200-like" evidence="1">
    <location>
        <begin position="34"/>
        <end position="169"/>
    </location>
</feature>
<dbReference type="RefSeq" id="WP_016924826.1">
    <property type="nucleotide sequence ID" value="NZ_KB235933.1"/>
</dbReference>
<dbReference type="InterPro" id="IPR036515">
    <property type="entry name" value="Transposase_17_sf"/>
</dbReference>
<dbReference type="Gene3D" id="3.30.70.1290">
    <property type="entry name" value="Transposase IS200-like"/>
    <property type="match status" value="1"/>
</dbReference>
<name>A0A0M2PYH3_PROHO</name>
<evidence type="ECO:0000313" key="2">
    <source>
        <dbReference type="EMBL" id="KKJ00133.1"/>
    </source>
</evidence>
<dbReference type="OrthoDB" id="9794403at2"/>
<dbReference type="STRING" id="317619.GCA_000332315_00855"/>
<dbReference type="GO" id="GO:0043565">
    <property type="term" value="F:sequence-specific DNA binding"/>
    <property type="evidence" value="ECO:0007669"/>
    <property type="project" value="TreeGrafter"/>
</dbReference>
<evidence type="ECO:0000259" key="1">
    <source>
        <dbReference type="SMART" id="SM01321"/>
    </source>
</evidence>
<evidence type="ECO:0000313" key="3">
    <source>
        <dbReference type="Proteomes" id="UP000034681"/>
    </source>
</evidence>
<dbReference type="GO" id="GO:0004803">
    <property type="term" value="F:transposase activity"/>
    <property type="evidence" value="ECO:0007669"/>
    <property type="project" value="InterPro"/>
</dbReference>
<comment type="caution">
    <text evidence="2">The sequence shown here is derived from an EMBL/GenBank/DDBJ whole genome shotgun (WGS) entry which is preliminary data.</text>
</comment>